<proteinExistence type="predicted"/>
<dbReference type="EMBL" id="JAEACU010000001">
    <property type="protein sequence ID" value="KAH7545133.1"/>
    <property type="molecule type" value="Genomic_DNA"/>
</dbReference>
<name>A0A978VZJ9_ZIZJJ</name>
<gene>
    <name evidence="1" type="ORF">FEM48_Zijuj01G0060800</name>
</gene>
<protein>
    <submittedName>
        <fullName evidence="1">Uncharacterized protein</fullName>
    </submittedName>
</protein>
<dbReference type="InterPro" id="IPR024337">
    <property type="entry name" value="tRNA_splic_suSen54"/>
</dbReference>
<dbReference type="PANTHER" id="PTHR21027:SF1">
    <property type="entry name" value="TRNA-SPLICING ENDONUCLEASE SUBUNIT SEN54"/>
    <property type="match status" value="1"/>
</dbReference>
<dbReference type="PANTHER" id="PTHR21027">
    <property type="entry name" value="TRNA-SPLICING ENDONUCLEASE SUBUNIT SEN54"/>
    <property type="match status" value="1"/>
</dbReference>
<evidence type="ECO:0000313" key="1">
    <source>
        <dbReference type="EMBL" id="KAH7545133.1"/>
    </source>
</evidence>
<evidence type="ECO:0000313" key="2">
    <source>
        <dbReference type="Proteomes" id="UP000813462"/>
    </source>
</evidence>
<sequence>MNRCRKEIIPPENWVLHDIQCILLRTMVLKWESSMGEESDDECHVQYTNDDDKEHSFASGLGSKLQTRSIVSKACWNPLMEMAEVIIQKGSLWKTSGIVRSGMTYCFIEEVFQVKLLLKGVHKAFKCKKQVANRSNDCVSSKCSPESGLIDLESKDNSSIIGMFCGIQINESMPNFDVYLPNKKFRKSSPGDPSFILCFTRY</sequence>
<accession>A0A978VZJ9</accession>
<dbReference type="AlphaFoldDB" id="A0A978VZJ9"/>
<dbReference type="GO" id="GO:0000379">
    <property type="term" value="P:tRNA-type intron splice site recognition and cleavage"/>
    <property type="evidence" value="ECO:0007669"/>
    <property type="project" value="TreeGrafter"/>
</dbReference>
<comment type="caution">
    <text evidence="1">The sequence shown here is derived from an EMBL/GenBank/DDBJ whole genome shotgun (WGS) entry which is preliminary data.</text>
</comment>
<dbReference type="GO" id="GO:0000214">
    <property type="term" value="C:tRNA-intron endonuclease complex"/>
    <property type="evidence" value="ECO:0007669"/>
    <property type="project" value="TreeGrafter"/>
</dbReference>
<reference evidence="1" key="1">
    <citation type="journal article" date="2021" name="Front. Plant Sci.">
        <title>Chromosome-Scale Genome Assembly for Chinese Sour Jujube and Insights Into Its Genome Evolution and Domestication Signature.</title>
        <authorList>
            <person name="Shen L.-Y."/>
            <person name="Luo H."/>
            <person name="Wang X.-L."/>
            <person name="Wang X.-M."/>
            <person name="Qiu X.-J."/>
            <person name="Liu H."/>
            <person name="Zhou S.-S."/>
            <person name="Jia K.-H."/>
            <person name="Nie S."/>
            <person name="Bao Y.-T."/>
            <person name="Zhang R.-G."/>
            <person name="Yun Q.-Z."/>
            <person name="Chai Y.-H."/>
            <person name="Lu J.-Y."/>
            <person name="Li Y."/>
            <person name="Zhao S.-W."/>
            <person name="Mao J.-F."/>
            <person name="Jia S.-G."/>
            <person name="Mao Y.-M."/>
        </authorList>
    </citation>
    <scope>NUCLEOTIDE SEQUENCE</scope>
    <source>
        <strain evidence="1">AT0</strain>
        <tissue evidence="1">Leaf</tissue>
    </source>
</reference>
<dbReference type="Proteomes" id="UP000813462">
    <property type="component" value="Unassembled WGS sequence"/>
</dbReference>
<organism evidence="1 2">
    <name type="scientific">Ziziphus jujuba var. spinosa</name>
    <dbReference type="NCBI Taxonomy" id="714518"/>
    <lineage>
        <taxon>Eukaryota</taxon>
        <taxon>Viridiplantae</taxon>
        <taxon>Streptophyta</taxon>
        <taxon>Embryophyta</taxon>
        <taxon>Tracheophyta</taxon>
        <taxon>Spermatophyta</taxon>
        <taxon>Magnoliopsida</taxon>
        <taxon>eudicotyledons</taxon>
        <taxon>Gunneridae</taxon>
        <taxon>Pentapetalae</taxon>
        <taxon>rosids</taxon>
        <taxon>fabids</taxon>
        <taxon>Rosales</taxon>
        <taxon>Rhamnaceae</taxon>
        <taxon>Paliureae</taxon>
        <taxon>Ziziphus</taxon>
    </lineage>
</organism>